<evidence type="ECO:0000256" key="5">
    <source>
        <dbReference type="ARBA" id="ARBA00023016"/>
    </source>
</evidence>
<evidence type="ECO:0000256" key="8">
    <source>
        <dbReference type="ARBA" id="ARBA00072274"/>
    </source>
</evidence>
<dbReference type="CDD" id="cd00446">
    <property type="entry name" value="GrpE"/>
    <property type="match status" value="1"/>
</dbReference>
<feature type="compositionally biased region" description="Low complexity" evidence="14">
    <location>
        <begin position="226"/>
        <end position="244"/>
    </location>
</feature>
<comment type="similarity">
    <text evidence="2 10 12">Belongs to the GrpE family.</text>
</comment>
<evidence type="ECO:0000256" key="9">
    <source>
        <dbReference type="ARBA" id="ARBA00076414"/>
    </source>
</evidence>
<evidence type="ECO:0000256" key="10">
    <source>
        <dbReference type="HAMAP-Rule" id="MF_01151"/>
    </source>
</evidence>
<dbReference type="SUPFAM" id="SSF51064">
    <property type="entry name" value="Head domain of nucleotide exchange factor GrpE"/>
    <property type="match status" value="1"/>
</dbReference>
<dbReference type="HAMAP" id="MF_01151">
    <property type="entry name" value="GrpE"/>
    <property type="match status" value="1"/>
</dbReference>
<gene>
    <name evidence="10" type="primary">grpE</name>
    <name evidence="15" type="ORF">SAMN05443637_112199</name>
</gene>
<feature type="compositionally biased region" description="Basic and acidic residues" evidence="14">
    <location>
        <begin position="1"/>
        <end position="27"/>
    </location>
</feature>
<dbReference type="PANTHER" id="PTHR21237:SF23">
    <property type="entry name" value="GRPE PROTEIN HOMOLOG, MITOCHONDRIAL"/>
    <property type="match status" value="1"/>
</dbReference>
<evidence type="ECO:0000256" key="3">
    <source>
        <dbReference type="ARBA" id="ARBA00011738"/>
    </source>
</evidence>
<evidence type="ECO:0000256" key="4">
    <source>
        <dbReference type="ARBA" id="ARBA00022490"/>
    </source>
</evidence>
<dbReference type="InterPro" id="IPR009012">
    <property type="entry name" value="GrpE_head"/>
</dbReference>
<dbReference type="Gene3D" id="3.90.20.20">
    <property type="match status" value="1"/>
</dbReference>
<dbReference type="Pfam" id="PF01025">
    <property type="entry name" value="GrpE"/>
    <property type="match status" value="1"/>
</dbReference>
<dbReference type="STRING" id="1848.SAMN05443637_112199"/>
<evidence type="ECO:0000256" key="2">
    <source>
        <dbReference type="ARBA" id="ARBA00009054"/>
    </source>
</evidence>
<dbReference type="GO" id="GO:0006457">
    <property type="term" value="P:protein folding"/>
    <property type="evidence" value="ECO:0007669"/>
    <property type="project" value="InterPro"/>
</dbReference>
<dbReference type="PANTHER" id="PTHR21237">
    <property type="entry name" value="GRPE PROTEIN"/>
    <property type="match status" value="1"/>
</dbReference>
<dbReference type="GO" id="GO:0051087">
    <property type="term" value="F:protein-folding chaperone binding"/>
    <property type="evidence" value="ECO:0007669"/>
    <property type="project" value="InterPro"/>
</dbReference>
<dbReference type="RefSeq" id="WP_073458062.1">
    <property type="nucleotide sequence ID" value="NZ_CALGVN010000067.1"/>
</dbReference>
<sequence>MSEHDRKEHAGSGEAERVVVRDKRRIDPVTGQLRTPPAEEAAGAAAGPDQPGSQSGEAAPESAPSQSGPSPAEQELAAQLAERTADLQRITAEYANYRRRVERDREAMLVSTRAQIVGELLTILDDLERAEAHGDLTGAFKAVGDKLVATVQKLGLEGFGHEGEPFDPSVHEAVQHETTDATGPVTTVIASVLRRGYRIGDRMLRPAMVTVVDRVEEITAEEASTEETTAAQTTEQTGTAEAQASGPTSEQDATQAADQGSNAGQGPEQA</sequence>
<dbReference type="FunFam" id="2.30.22.10:FF:000001">
    <property type="entry name" value="Protein GrpE"/>
    <property type="match status" value="1"/>
</dbReference>
<dbReference type="Gene3D" id="2.30.22.10">
    <property type="entry name" value="Head domain of nucleotide exchange factor GrpE"/>
    <property type="match status" value="1"/>
</dbReference>
<feature type="coiled-coil region" evidence="13">
    <location>
        <begin position="80"/>
        <end position="107"/>
    </location>
</feature>
<organism evidence="15 16">
    <name type="scientific">Pseudonocardia thermophila</name>
    <dbReference type="NCBI Taxonomy" id="1848"/>
    <lineage>
        <taxon>Bacteria</taxon>
        <taxon>Bacillati</taxon>
        <taxon>Actinomycetota</taxon>
        <taxon>Actinomycetes</taxon>
        <taxon>Pseudonocardiales</taxon>
        <taxon>Pseudonocardiaceae</taxon>
        <taxon>Pseudonocardia</taxon>
    </lineage>
</organism>
<protein>
    <recommendedName>
        <fullName evidence="8 10">Protein GrpE</fullName>
    </recommendedName>
    <alternativeName>
        <fullName evidence="9 10">HSP-70 cofactor</fullName>
    </alternativeName>
</protein>
<evidence type="ECO:0000256" key="14">
    <source>
        <dbReference type="SAM" id="MobiDB-lite"/>
    </source>
</evidence>
<feature type="compositionally biased region" description="Low complexity" evidence="14">
    <location>
        <begin position="36"/>
        <end position="48"/>
    </location>
</feature>
<evidence type="ECO:0000256" key="1">
    <source>
        <dbReference type="ARBA" id="ARBA00004496"/>
    </source>
</evidence>
<keyword evidence="16" id="KW-1185">Reference proteome</keyword>
<feature type="region of interest" description="Disordered" evidence="14">
    <location>
        <begin position="1"/>
        <end position="76"/>
    </location>
</feature>
<dbReference type="AlphaFoldDB" id="A0A1M6VL79"/>
<evidence type="ECO:0000256" key="13">
    <source>
        <dbReference type="SAM" id="Coils"/>
    </source>
</evidence>
<dbReference type="SUPFAM" id="SSF58014">
    <property type="entry name" value="Coiled-coil domain of nucleotide exchange factor GrpE"/>
    <property type="match status" value="1"/>
</dbReference>
<evidence type="ECO:0000313" key="15">
    <source>
        <dbReference type="EMBL" id="SHK82252.1"/>
    </source>
</evidence>
<accession>A0A1M6VL79</accession>
<evidence type="ECO:0000256" key="12">
    <source>
        <dbReference type="RuleBase" id="RU004478"/>
    </source>
</evidence>
<dbReference type="OrthoDB" id="5191115at2"/>
<dbReference type="GO" id="GO:0000774">
    <property type="term" value="F:adenyl-nucleotide exchange factor activity"/>
    <property type="evidence" value="ECO:0007669"/>
    <property type="project" value="InterPro"/>
</dbReference>
<dbReference type="Proteomes" id="UP000184363">
    <property type="component" value="Unassembled WGS sequence"/>
</dbReference>
<reference evidence="15 16" key="1">
    <citation type="submission" date="2016-11" db="EMBL/GenBank/DDBJ databases">
        <authorList>
            <person name="Jaros S."/>
            <person name="Januszkiewicz K."/>
            <person name="Wedrychowicz H."/>
        </authorList>
    </citation>
    <scope>NUCLEOTIDE SEQUENCE [LARGE SCALE GENOMIC DNA]</scope>
    <source>
        <strain evidence="15 16">DSM 43832</strain>
    </source>
</reference>
<evidence type="ECO:0000256" key="6">
    <source>
        <dbReference type="ARBA" id="ARBA00023186"/>
    </source>
</evidence>
<dbReference type="GO" id="GO:0005737">
    <property type="term" value="C:cytoplasm"/>
    <property type="evidence" value="ECO:0007669"/>
    <property type="project" value="UniProtKB-SubCell"/>
</dbReference>
<dbReference type="NCBIfam" id="NF010761">
    <property type="entry name" value="PRK14164.1"/>
    <property type="match status" value="1"/>
</dbReference>
<keyword evidence="5 10" id="KW-0346">Stress response</keyword>
<comment type="subunit">
    <text evidence="3 10">Homodimer.</text>
</comment>
<proteinExistence type="inferred from homology"/>
<comment type="function">
    <text evidence="7 10 11">Participates actively in the response to hyperosmotic and heat shock by preventing the aggregation of stress-denatured proteins, in association with DnaK and GrpE. It is the nucleotide exchange factor for DnaK and may function as a thermosensor. Unfolded proteins bind initially to DnaJ; upon interaction with the DnaJ-bound protein, DnaK hydrolyzes its bound ATP, resulting in the formation of a stable complex. GrpE releases ADP from DnaK; ATP binding to DnaK triggers the release of the substrate protein, thus completing the reaction cycle. Several rounds of ATP-dependent interactions between DnaJ, DnaK and GrpE are required for fully efficient folding.</text>
</comment>
<evidence type="ECO:0000256" key="7">
    <source>
        <dbReference type="ARBA" id="ARBA00053401"/>
    </source>
</evidence>
<dbReference type="InterPro" id="IPR000740">
    <property type="entry name" value="GrpE"/>
</dbReference>
<name>A0A1M6VL79_PSETH</name>
<dbReference type="InterPro" id="IPR013805">
    <property type="entry name" value="GrpE_CC"/>
</dbReference>
<dbReference type="EMBL" id="FRAP01000012">
    <property type="protein sequence ID" value="SHK82252.1"/>
    <property type="molecule type" value="Genomic_DNA"/>
</dbReference>
<feature type="region of interest" description="Disordered" evidence="14">
    <location>
        <begin position="219"/>
        <end position="270"/>
    </location>
</feature>
<dbReference type="GO" id="GO:0042803">
    <property type="term" value="F:protein homodimerization activity"/>
    <property type="evidence" value="ECO:0007669"/>
    <property type="project" value="InterPro"/>
</dbReference>
<dbReference type="PRINTS" id="PR00773">
    <property type="entry name" value="GRPEPROTEIN"/>
</dbReference>
<evidence type="ECO:0000313" key="16">
    <source>
        <dbReference type="Proteomes" id="UP000184363"/>
    </source>
</evidence>
<keyword evidence="13" id="KW-0175">Coiled coil</keyword>
<feature type="compositionally biased region" description="Polar residues" evidence="14">
    <location>
        <begin position="245"/>
        <end position="264"/>
    </location>
</feature>
<keyword evidence="4 10" id="KW-0963">Cytoplasm</keyword>
<keyword evidence="6 10" id="KW-0143">Chaperone</keyword>
<dbReference type="PROSITE" id="PS01071">
    <property type="entry name" value="GRPE"/>
    <property type="match status" value="1"/>
</dbReference>
<evidence type="ECO:0000256" key="11">
    <source>
        <dbReference type="RuleBase" id="RU000639"/>
    </source>
</evidence>
<dbReference type="GO" id="GO:0051082">
    <property type="term" value="F:unfolded protein binding"/>
    <property type="evidence" value="ECO:0007669"/>
    <property type="project" value="TreeGrafter"/>
</dbReference>
<comment type="subcellular location">
    <subcellularLocation>
        <location evidence="1 10">Cytoplasm</location>
    </subcellularLocation>
</comment>